<organism evidence="2 3">
    <name type="scientific">Pseudomonas fluorescens LMG 5329</name>
    <dbReference type="NCBI Taxonomy" id="1324332"/>
    <lineage>
        <taxon>Bacteria</taxon>
        <taxon>Pseudomonadati</taxon>
        <taxon>Pseudomonadota</taxon>
        <taxon>Gammaproteobacteria</taxon>
        <taxon>Pseudomonadales</taxon>
        <taxon>Pseudomonadaceae</taxon>
        <taxon>Pseudomonas</taxon>
    </lineage>
</organism>
<protein>
    <submittedName>
        <fullName evidence="2">Hydrolase</fullName>
    </submittedName>
</protein>
<reference evidence="2 3" key="1">
    <citation type="journal article" date="2013" name="Genome Announc.">
        <title>Draft Genome Sequence of Pseudomonas fluorescens LMG 5329, a White Line-Inducing Principle-Producing Bioindicator for the Mushroom Pathogen Pseudomonas tolaasii.</title>
        <authorList>
            <person name="Ghequire M.G."/>
            <person name="Rokni-Zadeh H."/>
            <person name="Zarrineh P."/>
            <person name="De Mot R."/>
        </authorList>
    </citation>
    <scope>NUCLEOTIDE SEQUENCE [LARGE SCALE GENOMIC DNA]</scope>
    <source>
        <strain evidence="2 3">LMG 5329</strain>
    </source>
</reference>
<proteinExistence type="predicted"/>
<dbReference type="InterPro" id="IPR011105">
    <property type="entry name" value="Cell_wall_hydrolase_SleB"/>
</dbReference>
<dbReference type="Proteomes" id="UP000030060">
    <property type="component" value="Unassembled WGS sequence"/>
</dbReference>
<accession>A0A0A1YZF6</accession>
<dbReference type="Gene3D" id="1.10.10.2520">
    <property type="entry name" value="Cell wall hydrolase SleB, domain 1"/>
    <property type="match status" value="1"/>
</dbReference>
<gene>
    <name evidence="2" type="ORF">K814_0120125</name>
</gene>
<dbReference type="Gene3D" id="6.20.240.60">
    <property type="match status" value="1"/>
</dbReference>
<evidence type="ECO:0000259" key="1">
    <source>
        <dbReference type="Pfam" id="PF07486"/>
    </source>
</evidence>
<evidence type="ECO:0000313" key="3">
    <source>
        <dbReference type="Proteomes" id="UP000030060"/>
    </source>
</evidence>
<dbReference type="GO" id="GO:0016787">
    <property type="term" value="F:hydrolase activity"/>
    <property type="evidence" value="ECO:0007669"/>
    <property type="project" value="UniProtKB-KW"/>
</dbReference>
<dbReference type="EMBL" id="ASGY01000146">
    <property type="protein sequence ID" value="KGE66221.1"/>
    <property type="molecule type" value="Genomic_DNA"/>
</dbReference>
<sequence length="141" mass="15447">MTNTEKDRDILARTLWGEARGEGLDGQIAVAWTIRNRVFDGKAKSWWGEGYAGVCLKPWQFSCWNKSDPNYAYLSGAKPIPAAQLAQALRAAAQVMAGVVPDPTGGATHYYATTMPKAPAWAAKAKQTLRLGHHIFFKDVP</sequence>
<name>A0A0A1YZF6_PSEFL</name>
<dbReference type="Pfam" id="PF07486">
    <property type="entry name" value="Hydrolase_2"/>
    <property type="match status" value="1"/>
</dbReference>
<feature type="domain" description="Cell wall hydrolase SleB" evidence="1">
    <location>
        <begin position="21"/>
        <end position="137"/>
    </location>
</feature>
<dbReference type="OrthoDB" id="9785345at2"/>
<dbReference type="RefSeq" id="WP_038848295.1">
    <property type="nucleotide sequence ID" value="NZ_ASGY01000146.1"/>
</dbReference>
<dbReference type="AlphaFoldDB" id="A0A0A1YZF6"/>
<keyword evidence="2" id="KW-0378">Hydrolase</keyword>
<evidence type="ECO:0000313" key="2">
    <source>
        <dbReference type="EMBL" id="KGE66221.1"/>
    </source>
</evidence>
<comment type="caution">
    <text evidence="2">The sequence shown here is derived from an EMBL/GenBank/DDBJ whole genome shotgun (WGS) entry which is preliminary data.</text>
</comment>
<dbReference type="InterPro" id="IPR042047">
    <property type="entry name" value="SleB_dom1"/>
</dbReference>